<feature type="domain" description="ABC transporter" evidence="10">
    <location>
        <begin position="7"/>
        <end position="222"/>
    </location>
</feature>
<dbReference type="PANTHER" id="PTHR42734">
    <property type="entry name" value="METAL TRANSPORT SYSTEM ATP-BINDING PROTEIN TM_0124-RELATED"/>
    <property type="match status" value="1"/>
</dbReference>
<dbReference type="Gene3D" id="3.40.50.300">
    <property type="entry name" value="P-loop containing nucleotide triphosphate hydrolases"/>
    <property type="match status" value="1"/>
</dbReference>
<organism evidence="11 12">
    <name type="scientific">Candidatus Contendobacter odensis Run_B_J11</name>
    <dbReference type="NCBI Taxonomy" id="1400861"/>
    <lineage>
        <taxon>Bacteria</taxon>
        <taxon>Pseudomonadati</taxon>
        <taxon>Pseudomonadota</taxon>
        <taxon>Gammaproteobacteria</taxon>
        <taxon>Candidatus Competibacteraceae</taxon>
        <taxon>Candidatus Contendibacter</taxon>
    </lineage>
</organism>
<dbReference type="SUPFAM" id="SSF52540">
    <property type="entry name" value="P-loop containing nucleoside triphosphate hydrolases"/>
    <property type="match status" value="1"/>
</dbReference>
<dbReference type="SMART" id="SM00382">
    <property type="entry name" value="AAA"/>
    <property type="match status" value="1"/>
</dbReference>
<name>A0A7U7GDU5_9GAMM</name>
<keyword evidence="6" id="KW-0864">Zinc transport</keyword>
<dbReference type="FunFam" id="3.40.50.300:FF:000392">
    <property type="entry name" value="Zinc import ATP-binding protein ZnuC"/>
    <property type="match status" value="1"/>
</dbReference>
<evidence type="ECO:0000256" key="9">
    <source>
        <dbReference type="ARBA" id="ARBA00023136"/>
    </source>
</evidence>
<dbReference type="Pfam" id="PF00005">
    <property type="entry name" value="ABC_tran"/>
    <property type="match status" value="1"/>
</dbReference>
<dbReference type="InterPro" id="IPR050153">
    <property type="entry name" value="Metal_Ion_Import_ABC"/>
</dbReference>
<dbReference type="GO" id="GO:0010043">
    <property type="term" value="P:response to zinc ion"/>
    <property type="evidence" value="ECO:0007669"/>
    <property type="project" value="TreeGrafter"/>
</dbReference>
<keyword evidence="3" id="KW-0547">Nucleotide-binding</keyword>
<dbReference type="OrthoDB" id="9780942at2"/>
<dbReference type="GO" id="GO:0016887">
    <property type="term" value="F:ATP hydrolysis activity"/>
    <property type="evidence" value="ECO:0007669"/>
    <property type="project" value="InterPro"/>
</dbReference>
<evidence type="ECO:0000256" key="1">
    <source>
        <dbReference type="ARBA" id="ARBA00022448"/>
    </source>
</evidence>
<evidence type="ECO:0000256" key="6">
    <source>
        <dbReference type="ARBA" id="ARBA00022906"/>
    </source>
</evidence>
<proteinExistence type="predicted"/>
<comment type="caution">
    <text evidence="11">The sequence shown here is derived from an EMBL/GenBank/DDBJ whole genome shotgun (WGS) entry which is preliminary data.</text>
</comment>
<evidence type="ECO:0000256" key="4">
    <source>
        <dbReference type="ARBA" id="ARBA00022833"/>
    </source>
</evidence>
<dbReference type="InterPro" id="IPR003593">
    <property type="entry name" value="AAA+_ATPase"/>
</dbReference>
<dbReference type="PROSITE" id="PS00211">
    <property type="entry name" value="ABC_TRANSPORTER_1"/>
    <property type="match status" value="1"/>
</dbReference>
<evidence type="ECO:0000256" key="2">
    <source>
        <dbReference type="ARBA" id="ARBA00022475"/>
    </source>
</evidence>
<evidence type="ECO:0000313" key="11">
    <source>
        <dbReference type="EMBL" id="CDH46578.1"/>
    </source>
</evidence>
<keyword evidence="7" id="KW-1278">Translocase</keyword>
<dbReference type="InterPro" id="IPR003439">
    <property type="entry name" value="ABC_transporter-like_ATP-bd"/>
</dbReference>
<gene>
    <name evidence="11" type="primary">znuC</name>
    <name evidence="11" type="ORF">BN874_530007</name>
</gene>
<sequence length="254" mass="27864">MSVEPLLTVENVNLTIRGNPILQQVNLRVSPGEIVALIGPNGAGKSTLVRIVLGLMRADHGRVWLKPGIRVGYMPQRLTVSDTLPLSVQRFITLGTPATRARVRTALEEVGAPQVLDSPVQAISGGEMQRVLLARALLREPDLLVLDEPIQGVDLNGQYELYDLISGLRQRRGCGILMVSHELHLVMATTDQVLCLNRHVCCSGHPDHVARDPAYLELFGRDGAQRLAIYHHHHNHRHDLHGAVVEAAERGAHG</sequence>
<reference evidence="11 12" key="1">
    <citation type="journal article" date="2014" name="ISME J.">
        <title>Candidatus Competibacter-lineage genomes retrieved from metagenomes reveal functional metabolic diversity.</title>
        <authorList>
            <person name="McIlroy S.J."/>
            <person name="Albertsen M."/>
            <person name="Andresen E.K."/>
            <person name="Saunders A.M."/>
            <person name="Kristiansen R."/>
            <person name="Stokholm-Bjerregaard M."/>
            <person name="Nielsen K.L."/>
            <person name="Nielsen P.H."/>
        </authorList>
    </citation>
    <scope>NUCLEOTIDE SEQUENCE [LARGE SCALE GENOMIC DNA]</scope>
    <source>
        <strain evidence="11 12">Run_B_J11</strain>
    </source>
</reference>
<dbReference type="PROSITE" id="PS50893">
    <property type="entry name" value="ABC_TRANSPORTER_2"/>
    <property type="match status" value="1"/>
</dbReference>
<dbReference type="RefSeq" id="WP_034435272.1">
    <property type="nucleotide sequence ID" value="NZ_CBTK010000269.1"/>
</dbReference>
<evidence type="ECO:0000256" key="3">
    <source>
        <dbReference type="ARBA" id="ARBA00022741"/>
    </source>
</evidence>
<evidence type="ECO:0000256" key="7">
    <source>
        <dbReference type="ARBA" id="ARBA00022967"/>
    </source>
</evidence>
<keyword evidence="2" id="KW-1003">Cell membrane</keyword>
<keyword evidence="5" id="KW-0067">ATP-binding</keyword>
<accession>A0A7U7GDU5</accession>
<evidence type="ECO:0000256" key="5">
    <source>
        <dbReference type="ARBA" id="ARBA00022840"/>
    </source>
</evidence>
<dbReference type="EMBL" id="CBTK010000269">
    <property type="protein sequence ID" value="CDH46578.1"/>
    <property type="molecule type" value="Genomic_DNA"/>
</dbReference>
<dbReference type="PANTHER" id="PTHR42734:SF9">
    <property type="entry name" value="ZINC IMPORT ATP-BINDING PROTEIN ZNUC"/>
    <property type="match status" value="1"/>
</dbReference>
<evidence type="ECO:0000256" key="8">
    <source>
        <dbReference type="ARBA" id="ARBA00023065"/>
    </source>
</evidence>
<evidence type="ECO:0000259" key="10">
    <source>
        <dbReference type="PROSITE" id="PS50893"/>
    </source>
</evidence>
<keyword evidence="8" id="KW-0406">Ion transport</keyword>
<keyword evidence="1" id="KW-0813">Transport</keyword>
<dbReference type="Proteomes" id="UP000019184">
    <property type="component" value="Unassembled WGS sequence"/>
</dbReference>
<dbReference type="GO" id="GO:0005524">
    <property type="term" value="F:ATP binding"/>
    <property type="evidence" value="ECO:0007669"/>
    <property type="project" value="UniProtKB-KW"/>
</dbReference>
<evidence type="ECO:0000313" key="12">
    <source>
        <dbReference type="Proteomes" id="UP000019184"/>
    </source>
</evidence>
<dbReference type="AlphaFoldDB" id="A0A7U7GDU5"/>
<protein>
    <submittedName>
        <fullName evidence="11">High-affinity Zn transport protein (ABC superfamily, atp_bind)</fullName>
    </submittedName>
</protein>
<keyword evidence="4" id="KW-0862">Zinc</keyword>
<dbReference type="NCBIfam" id="NF007090">
    <property type="entry name" value="PRK09544.1"/>
    <property type="match status" value="1"/>
</dbReference>
<dbReference type="InterPro" id="IPR027417">
    <property type="entry name" value="P-loop_NTPase"/>
</dbReference>
<keyword evidence="9" id="KW-0472">Membrane</keyword>
<dbReference type="GO" id="GO:0006829">
    <property type="term" value="P:zinc ion transport"/>
    <property type="evidence" value="ECO:0007669"/>
    <property type="project" value="UniProtKB-KW"/>
</dbReference>
<keyword evidence="12" id="KW-1185">Reference proteome</keyword>
<dbReference type="InterPro" id="IPR017871">
    <property type="entry name" value="ABC_transporter-like_CS"/>
</dbReference>